<sequence>MDGKGGSSRAPQKRRFYVPTVDEIEARRSRAIALRGNPILAHVRNVPWEYGEIEPDYVVGRTACVLFLSLRYHRLHPEYIYNRIERLKRTYSLRILLTFVDTDEHQAALRELNKIAIMGDMTLFLAWSSEEAGRYLETFKAYEFRSHDAIKERVEQGYLPQLTKTLTQIKSVNTTDVQTLSTVFGSLRQLSRASQEEIVLCPGFGNQK</sequence>
<evidence type="ECO:0000313" key="2">
    <source>
        <dbReference type="Proteomes" id="UP001145114"/>
    </source>
</evidence>
<organism evidence="1 2">
    <name type="scientific">Spiromyces aspiralis</name>
    <dbReference type="NCBI Taxonomy" id="68401"/>
    <lineage>
        <taxon>Eukaryota</taxon>
        <taxon>Fungi</taxon>
        <taxon>Fungi incertae sedis</taxon>
        <taxon>Zoopagomycota</taxon>
        <taxon>Kickxellomycotina</taxon>
        <taxon>Kickxellomycetes</taxon>
        <taxon>Kickxellales</taxon>
        <taxon>Kickxellaceae</taxon>
        <taxon>Spiromyces</taxon>
    </lineage>
</organism>
<name>A0ACC1HJV8_9FUNG</name>
<proteinExistence type="predicted"/>
<keyword evidence="2" id="KW-1185">Reference proteome</keyword>
<accession>A0ACC1HJV8</accession>
<keyword evidence="1" id="KW-0378">Hydrolase</keyword>
<dbReference type="Proteomes" id="UP001145114">
    <property type="component" value="Unassembled WGS sequence"/>
</dbReference>
<keyword evidence="1" id="KW-0255">Endonuclease</keyword>
<protein>
    <submittedName>
        <fullName evidence="1">SsDNA endonuclease and repair protein rad10</fullName>
    </submittedName>
</protein>
<gene>
    <name evidence="1" type="primary">RAD10</name>
    <name evidence="1" type="ORF">EV182_000820</name>
</gene>
<keyword evidence="1" id="KW-0540">Nuclease</keyword>
<feature type="non-terminal residue" evidence="1">
    <location>
        <position position="208"/>
    </location>
</feature>
<evidence type="ECO:0000313" key="1">
    <source>
        <dbReference type="EMBL" id="KAJ1675670.1"/>
    </source>
</evidence>
<comment type="caution">
    <text evidence="1">The sequence shown here is derived from an EMBL/GenBank/DDBJ whole genome shotgun (WGS) entry which is preliminary data.</text>
</comment>
<reference evidence="1" key="1">
    <citation type="submission" date="2022-06" db="EMBL/GenBank/DDBJ databases">
        <title>Phylogenomic reconstructions and comparative analyses of Kickxellomycotina fungi.</title>
        <authorList>
            <person name="Reynolds N.K."/>
            <person name="Stajich J.E."/>
            <person name="Barry K."/>
            <person name="Grigoriev I.V."/>
            <person name="Crous P."/>
            <person name="Smith M.E."/>
        </authorList>
    </citation>
    <scope>NUCLEOTIDE SEQUENCE</scope>
    <source>
        <strain evidence="1">RSA 2271</strain>
    </source>
</reference>
<dbReference type="EMBL" id="JAMZIH010005211">
    <property type="protein sequence ID" value="KAJ1675670.1"/>
    <property type="molecule type" value="Genomic_DNA"/>
</dbReference>